<dbReference type="Proteomes" id="UP000664122">
    <property type="component" value="Unassembled WGS sequence"/>
</dbReference>
<keyword evidence="3" id="KW-1185">Reference proteome</keyword>
<name>A0A939FUJ3_9HYPH</name>
<dbReference type="Pfam" id="PF04311">
    <property type="entry name" value="DUF459"/>
    <property type="match status" value="1"/>
</dbReference>
<organism evidence="2 3">
    <name type="scientific">Jiella flava</name>
    <dbReference type="NCBI Taxonomy" id="2816857"/>
    <lineage>
        <taxon>Bacteria</taxon>
        <taxon>Pseudomonadati</taxon>
        <taxon>Pseudomonadota</taxon>
        <taxon>Alphaproteobacteria</taxon>
        <taxon>Hyphomicrobiales</taxon>
        <taxon>Aurantimonadaceae</taxon>
        <taxon>Jiella</taxon>
    </lineage>
</organism>
<sequence length="461" mass="49515">MGPRVRGMLKRCSPRRDRIGAVLASALVLLAALALTDAPAIAQERPRTLLDMLFGNGLQQPRPVYRIDPRARAAPPAQRQPIRRARKPRPKRPAPSAAAAPTAPTVAEKADDAKTVLVVGDFLAASLAGGLEDAYADNDMVRIQAAANGSSGLVRQDHYDWSRQLGPLIQQNKPAVVVMMIGSNDRQPIRSASGTLALRSPEWDTEYERRVDAIASIVQKSDVPLVWVGMPPFKYDRMSEDMVFFNDLYLQATNKVSGAFVQVWEGFVDENDGFVYSGPGVDGQTVQLRNSDGITMTDAGDAKLAFFAKKAIDRYMAGETSTAVGKIEPGMQLPPIANAANAVRTPPMSLDDPSLDGGDALLGGGSGPALTLQTSPRDKLVLTGRGTGHVNGRADDFAWNDKAGAVASGNNSIAYRGSLDMNKVRAEQGIKPPKPMPSILDAIMDDWAKQQQQQQDTPAKP</sequence>
<accession>A0A939FUJ3</accession>
<protein>
    <submittedName>
        <fullName evidence="2">DUF459 domain-containing protein</fullName>
    </submittedName>
</protein>
<dbReference type="InterPro" id="IPR036514">
    <property type="entry name" value="SGNH_hydro_sf"/>
</dbReference>
<proteinExistence type="predicted"/>
<comment type="caution">
    <text evidence="2">The sequence shown here is derived from an EMBL/GenBank/DDBJ whole genome shotgun (WGS) entry which is preliminary data.</text>
</comment>
<gene>
    <name evidence="2" type="ORF">J1C48_00555</name>
</gene>
<dbReference type="EMBL" id="JAFMPP010000001">
    <property type="protein sequence ID" value="MBO0661051.1"/>
    <property type="molecule type" value="Genomic_DNA"/>
</dbReference>
<dbReference type="SUPFAM" id="SSF52266">
    <property type="entry name" value="SGNH hydrolase"/>
    <property type="match status" value="1"/>
</dbReference>
<evidence type="ECO:0000313" key="3">
    <source>
        <dbReference type="Proteomes" id="UP000664122"/>
    </source>
</evidence>
<feature type="region of interest" description="Disordered" evidence="1">
    <location>
        <begin position="67"/>
        <end position="106"/>
    </location>
</feature>
<dbReference type="GO" id="GO:0016788">
    <property type="term" value="F:hydrolase activity, acting on ester bonds"/>
    <property type="evidence" value="ECO:0007669"/>
    <property type="project" value="UniProtKB-ARBA"/>
</dbReference>
<dbReference type="InterPro" id="IPR007407">
    <property type="entry name" value="DUF459"/>
</dbReference>
<evidence type="ECO:0000256" key="1">
    <source>
        <dbReference type="SAM" id="MobiDB-lite"/>
    </source>
</evidence>
<dbReference type="CDD" id="cd01829">
    <property type="entry name" value="SGNH_hydrolase_peri2"/>
    <property type="match status" value="1"/>
</dbReference>
<evidence type="ECO:0000313" key="2">
    <source>
        <dbReference type="EMBL" id="MBO0661051.1"/>
    </source>
</evidence>
<feature type="compositionally biased region" description="Basic residues" evidence="1">
    <location>
        <begin position="81"/>
        <end position="92"/>
    </location>
</feature>
<feature type="compositionally biased region" description="Low complexity" evidence="1">
    <location>
        <begin position="94"/>
        <end position="105"/>
    </location>
</feature>
<dbReference type="AlphaFoldDB" id="A0A939FUJ3"/>
<reference evidence="2" key="1">
    <citation type="submission" date="2021-03" db="EMBL/GenBank/DDBJ databases">
        <title>Whole genome sequence of Jiella sp. CQZ9-1.</title>
        <authorList>
            <person name="Tuo L."/>
        </authorList>
    </citation>
    <scope>NUCLEOTIDE SEQUENCE</scope>
    <source>
        <strain evidence="2">CQZ9-1</strain>
    </source>
</reference>
<dbReference type="Gene3D" id="3.40.50.1110">
    <property type="entry name" value="SGNH hydrolase"/>
    <property type="match status" value="1"/>
</dbReference>